<feature type="domain" description="Peptidase M16 C-terminal" evidence="3">
    <location>
        <begin position="219"/>
        <end position="339"/>
    </location>
</feature>
<protein>
    <submittedName>
        <fullName evidence="4">Uncharacterized protein</fullName>
    </submittedName>
</protein>
<dbReference type="GO" id="GO:0046872">
    <property type="term" value="F:metal ion binding"/>
    <property type="evidence" value="ECO:0007669"/>
    <property type="project" value="InterPro"/>
</dbReference>
<evidence type="ECO:0000256" key="1">
    <source>
        <dbReference type="SAM" id="MobiDB-lite"/>
    </source>
</evidence>
<proteinExistence type="predicted"/>
<dbReference type="InterPro" id="IPR011765">
    <property type="entry name" value="Pept_M16_N"/>
</dbReference>
<name>A0A9W8GAR9_9FUNG</name>
<dbReference type="SUPFAM" id="SSF63411">
    <property type="entry name" value="LuxS/MPP-like metallohydrolase"/>
    <property type="match status" value="3"/>
</dbReference>
<dbReference type="Pfam" id="PF00675">
    <property type="entry name" value="Peptidase_M16"/>
    <property type="match status" value="1"/>
</dbReference>
<accession>A0A9W8GAR9</accession>
<dbReference type="InterPro" id="IPR011249">
    <property type="entry name" value="Metalloenz_LuxS/M16"/>
</dbReference>
<evidence type="ECO:0000313" key="5">
    <source>
        <dbReference type="Proteomes" id="UP001151518"/>
    </source>
</evidence>
<organism evidence="4 5">
    <name type="scientific">Coemansia spiralis</name>
    <dbReference type="NCBI Taxonomy" id="417178"/>
    <lineage>
        <taxon>Eukaryota</taxon>
        <taxon>Fungi</taxon>
        <taxon>Fungi incertae sedis</taxon>
        <taxon>Zoopagomycota</taxon>
        <taxon>Kickxellomycotina</taxon>
        <taxon>Kickxellomycetes</taxon>
        <taxon>Kickxellales</taxon>
        <taxon>Kickxellaceae</taxon>
        <taxon>Coemansia</taxon>
    </lineage>
</organism>
<feature type="domain" description="Peptidase M16 N-terminal" evidence="2">
    <location>
        <begin position="79"/>
        <end position="162"/>
    </location>
</feature>
<gene>
    <name evidence="4" type="ORF">GGI25_001193</name>
</gene>
<feature type="compositionally biased region" description="Acidic residues" evidence="1">
    <location>
        <begin position="382"/>
        <end position="391"/>
    </location>
</feature>
<dbReference type="AlphaFoldDB" id="A0A9W8GAR9"/>
<dbReference type="OrthoDB" id="4953at2759"/>
<evidence type="ECO:0000313" key="4">
    <source>
        <dbReference type="EMBL" id="KAJ2679742.1"/>
    </source>
</evidence>
<comment type="caution">
    <text evidence="4">The sequence shown here is derived from an EMBL/GenBank/DDBJ whole genome shotgun (WGS) entry which is preliminary data.</text>
</comment>
<dbReference type="PANTHER" id="PTHR43016">
    <property type="entry name" value="PRESEQUENCE PROTEASE"/>
    <property type="match status" value="1"/>
</dbReference>
<dbReference type="Pfam" id="PF05193">
    <property type="entry name" value="Peptidase_M16_C"/>
    <property type="match status" value="1"/>
</dbReference>
<feature type="region of interest" description="Disordered" evidence="1">
    <location>
        <begin position="372"/>
        <end position="391"/>
    </location>
</feature>
<dbReference type="InterPro" id="IPR007863">
    <property type="entry name" value="Peptidase_M16_C"/>
</dbReference>
<dbReference type="Proteomes" id="UP001151518">
    <property type="component" value="Unassembled WGS sequence"/>
</dbReference>
<dbReference type="FunFam" id="3.30.830.10:FF:000015">
    <property type="entry name" value="Putative zinc metalloprotease"/>
    <property type="match status" value="1"/>
</dbReference>
<dbReference type="EMBL" id="JANBTW010000009">
    <property type="protein sequence ID" value="KAJ2679742.1"/>
    <property type="molecule type" value="Genomic_DNA"/>
</dbReference>
<dbReference type="Gene3D" id="3.30.830.10">
    <property type="entry name" value="Metalloenzyme, LuxS/M16 peptidase-like"/>
    <property type="match status" value="4"/>
</dbReference>
<dbReference type="PANTHER" id="PTHR43016:SF6">
    <property type="entry name" value="PEPTIDASE M16 N-TERMINAL DOMAIN-CONTAINING PROTEIN"/>
    <property type="match status" value="1"/>
</dbReference>
<evidence type="ECO:0000259" key="2">
    <source>
        <dbReference type="Pfam" id="PF00675"/>
    </source>
</evidence>
<evidence type="ECO:0000259" key="3">
    <source>
        <dbReference type="Pfam" id="PF05193"/>
    </source>
</evidence>
<sequence>MSSEVDRSLASAISGKQPLFVKETDDFIYQKGSSVPGKRNDGFRTSVYKHFESEMRIVLCRVPCPIYTLNIYVPTAVTNDKGLPHTLEHLVFCGSKNYPDRGYLDALANCNYSTGTNAWTDSDNTCYTLSAGSEGALANVLPAFLDHVLSPLLRDVHFVTEVYHYDTTGKEQGVVFSEMVSFENDEPELSFLQLSQLMFNTQATYAHYFGGKTTGIALLTNEEVIEYHRKFYDANNITIVLTGAFSDNFEEKCLQTLPKEIIQSRGHDSRFPMDASPPPVAKERYATRAFASSDTDTGSFNFGWHGPPHEDTELILAFEILFEYLAGSSSSPLHQRFVERPSPLAGALSACVFERTTTVLSLEFVGVPYADGEQYPEHAEGSGDDEEYDDDEVNDYDEEADDPDIAHLFEECYFEELLLEELKRIHQSRFDGDKHALKNAATRVCEGLAAKMEREASDLLQEQLYPDIVASHFSPDSQGKFHIGSRAKQFDMLEDLGNRPIEYWLDLLKKWLLDRTVYHVAMIPDVELGSKLETERKEIEKANKARIADKDAHAKYIKQAIEAGKAYLPDSLKQSMPMPNPAGVGTLPHTEHMIIPASDIGPISAVQIIQVDSGFSEAQLYIPIGNLSDDMRMYLALFQELMLNTDIVLPAGVIYDTEEEPLLEDKRIGFMDVESRLSDIVTTRSAFVGRGSDQLSCGWLDEWFIVNFGVVYHKYALAARWITQYLVFADFTIERILTAAQNLVTSISEIKRDGESVANAVEQHFIVVSSEGKPCWNESHISFLGQEGVLKRIIEKVKGDSATEVIEKLRGIQHILLQAKNGFISLSVPYGEDYQSYIDGFTHEWNACMEKYSYHRNEAVTSNPGYAATESTGFLLTAESKSSPFPIKYTSRFPVLAKPLLVHVPVQTLQTAFATTYLEIDLVSFPSMDCSFDEQLADLPALDYYALVMLVEILARMDGPLYNAVRGKGYAYGAQMCLVRWTSQLYVSIYRASDIPKSIVAIKEAIADVGNNWNSYIGDFEMHMARSVVLYRETSEQSTPKMVLAECIKSSIYGFSTLKEHTIWRNVHLSAVKQSDMRRVYDKYVRRFLDNEYPAVTVVITPPDTELNAELGSFIQTTLEELSASYMVDY</sequence>
<reference evidence="4" key="1">
    <citation type="submission" date="2022-07" db="EMBL/GenBank/DDBJ databases">
        <title>Phylogenomic reconstructions and comparative analyses of Kickxellomycotina fungi.</title>
        <authorList>
            <person name="Reynolds N.K."/>
            <person name="Stajich J.E."/>
            <person name="Barry K."/>
            <person name="Grigoriev I.V."/>
            <person name="Crous P."/>
            <person name="Smith M.E."/>
        </authorList>
    </citation>
    <scope>NUCLEOTIDE SEQUENCE</scope>
    <source>
        <strain evidence="4">NRRL 3115</strain>
    </source>
</reference>